<evidence type="ECO:0000256" key="1">
    <source>
        <dbReference type="SAM" id="SignalP"/>
    </source>
</evidence>
<accession>A0A2L0F0J3</accession>
<reference evidence="2 3" key="1">
    <citation type="submission" date="2015-09" db="EMBL/GenBank/DDBJ databases">
        <title>Sorangium comparison.</title>
        <authorList>
            <person name="Zaburannyi N."/>
            <person name="Bunk B."/>
            <person name="Overmann J."/>
            <person name="Mueller R."/>
        </authorList>
    </citation>
    <scope>NUCLEOTIDE SEQUENCE [LARGE SCALE GENOMIC DNA]</scope>
    <source>
        <strain evidence="2 3">So ce26</strain>
    </source>
</reference>
<name>A0A2L0F0J3_SORCE</name>
<organism evidence="2 3">
    <name type="scientific">Sorangium cellulosum</name>
    <name type="common">Polyangium cellulosum</name>
    <dbReference type="NCBI Taxonomy" id="56"/>
    <lineage>
        <taxon>Bacteria</taxon>
        <taxon>Pseudomonadati</taxon>
        <taxon>Myxococcota</taxon>
        <taxon>Polyangia</taxon>
        <taxon>Polyangiales</taxon>
        <taxon>Polyangiaceae</taxon>
        <taxon>Sorangium</taxon>
    </lineage>
</organism>
<gene>
    <name evidence="2" type="ORF">SOCE26_065460</name>
</gene>
<proteinExistence type="predicted"/>
<evidence type="ECO:0000313" key="3">
    <source>
        <dbReference type="Proteomes" id="UP000238348"/>
    </source>
</evidence>
<dbReference type="Proteomes" id="UP000238348">
    <property type="component" value="Chromosome"/>
</dbReference>
<dbReference type="PROSITE" id="PS51257">
    <property type="entry name" value="PROKAR_LIPOPROTEIN"/>
    <property type="match status" value="1"/>
</dbReference>
<protein>
    <recommendedName>
        <fullName evidence="4">Secreted protein</fullName>
    </recommendedName>
</protein>
<keyword evidence="1" id="KW-0732">Signal</keyword>
<feature type="signal peptide" evidence="1">
    <location>
        <begin position="1"/>
        <end position="22"/>
    </location>
</feature>
<dbReference type="AlphaFoldDB" id="A0A2L0F0J3"/>
<feature type="chain" id="PRO_5014979343" description="Secreted protein" evidence="1">
    <location>
        <begin position="23"/>
        <end position="287"/>
    </location>
</feature>
<sequence>MNTRRSRFTALGALMIVSLWVACSDSPPPPPYEPPPECRAAADCALPYDVDPRCSQMACIDGACELELFEVSRSQYRGDCESVLCHDGRRVIERDPDDVWDDGNPCTDDVCEPTGPFNRDVPPSPAPSGSGFCNGYGKEVECLYDADCADATLYCSTDGNCIPLKCKNGVLDGDIGETDADCGGHCDPCRITQACNDKYDCITGVCGPDGVCSVDRCLDRVQNGNETDVDCGYGCYPCADGYKCRGDETCKSAVCFGGKCQPRTCSDGRRNGEEEDADCGGDCPPCN</sequence>
<evidence type="ECO:0000313" key="2">
    <source>
        <dbReference type="EMBL" id="AUX45065.1"/>
    </source>
</evidence>
<evidence type="ECO:0008006" key="4">
    <source>
        <dbReference type="Google" id="ProtNLM"/>
    </source>
</evidence>
<dbReference type="EMBL" id="CP012673">
    <property type="protein sequence ID" value="AUX45065.1"/>
    <property type="molecule type" value="Genomic_DNA"/>
</dbReference>